<feature type="region of interest" description="Disordered" evidence="1">
    <location>
        <begin position="1"/>
        <end position="46"/>
    </location>
</feature>
<name>A0A0E0JV78_ORYPU</name>
<dbReference type="HOGENOM" id="CLU_1899589_0_0_1"/>
<protein>
    <submittedName>
        <fullName evidence="2">Uncharacterized protein</fullName>
    </submittedName>
</protein>
<reference evidence="2" key="2">
    <citation type="submission" date="2018-05" db="EMBL/GenBank/DDBJ databases">
        <title>OpunRS2 (Oryza punctata Reference Sequence Version 2).</title>
        <authorList>
            <person name="Zhang J."/>
            <person name="Kudrna D."/>
            <person name="Lee S."/>
            <person name="Talag J."/>
            <person name="Welchert J."/>
            <person name="Wing R.A."/>
        </authorList>
    </citation>
    <scope>NUCLEOTIDE SEQUENCE [LARGE SCALE GENOMIC DNA]</scope>
</reference>
<reference evidence="2" key="1">
    <citation type="submission" date="2015-04" db="UniProtKB">
        <authorList>
            <consortium name="EnsemblPlants"/>
        </authorList>
    </citation>
    <scope>IDENTIFICATION</scope>
</reference>
<dbReference type="EnsemblPlants" id="OPUNC02G02140.1">
    <property type="protein sequence ID" value="OPUNC02G02140.1"/>
    <property type="gene ID" value="OPUNC02G02140"/>
</dbReference>
<evidence type="ECO:0000313" key="2">
    <source>
        <dbReference type="EnsemblPlants" id="OPUNC02G02140.1"/>
    </source>
</evidence>
<accession>A0A0E0JV78</accession>
<keyword evidence="3" id="KW-1185">Reference proteome</keyword>
<evidence type="ECO:0000256" key="1">
    <source>
        <dbReference type="SAM" id="MobiDB-lite"/>
    </source>
</evidence>
<feature type="compositionally biased region" description="Polar residues" evidence="1">
    <location>
        <begin position="11"/>
        <end position="23"/>
    </location>
</feature>
<organism evidence="2">
    <name type="scientific">Oryza punctata</name>
    <name type="common">Red rice</name>
    <dbReference type="NCBI Taxonomy" id="4537"/>
    <lineage>
        <taxon>Eukaryota</taxon>
        <taxon>Viridiplantae</taxon>
        <taxon>Streptophyta</taxon>
        <taxon>Embryophyta</taxon>
        <taxon>Tracheophyta</taxon>
        <taxon>Spermatophyta</taxon>
        <taxon>Magnoliopsida</taxon>
        <taxon>Liliopsida</taxon>
        <taxon>Poales</taxon>
        <taxon>Poaceae</taxon>
        <taxon>BOP clade</taxon>
        <taxon>Oryzoideae</taxon>
        <taxon>Oryzeae</taxon>
        <taxon>Oryzinae</taxon>
        <taxon>Oryza</taxon>
    </lineage>
</organism>
<dbReference type="Gramene" id="OPUNC02G02140.1">
    <property type="protein sequence ID" value="OPUNC02G02140.1"/>
    <property type="gene ID" value="OPUNC02G02140"/>
</dbReference>
<dbReference type="AlphaFoldDB" id="A0A0E0JV78"/>
<dbReference type="Proteomes" id="UP000026962">
    <property type="component" value="Chromosome 2"/>
</dbReference>
<evidence type="ECO:0000313" key="3">
    <source>
        <dbReference type="Proteomes" id="UP000026962"/>
    </source>
</evidence>
<proteinExistence type="predicted"/>
<feature type="compositionally biased region" description="Low complexity" evidence="1">
    <location>
        <begin position="26"/>
        <end position="39"/>
    </location>
</feature>
<sequence>MERKSGRFQDQIWTFRNRTTASEVTPAGAFSPGGSSAGPRESWPNKTESISVTIGRNTSPFGCTGHKCGPIRRRPSLAQGPRSNGPPILLAAASTNQAVRCGRVGRDHSGLRFRPPFCLRLRLRLRLRRSLRTT</sequence>
<feature type="region of interest" description="Disordered" evidence="1">
    <location>
        <begin position="63"/>
        <end position="88"/>
    </location>
</feature>